<gene>
    <name evidence="3" type="ORF">FB555_000153</name>
</gene>
<feature type="domain" description="HTH cro/C1-type" evidence="2">
    <location>
        <begin position="12"/>
        <end position="66"/>
    </location>
</feature>
<dbReference type="PANTHER" id="PTHR46797">
    <property type="entry name" value="HTH-TYPE TRANSCRIPTIONAL REGULATOR"/>
    <property type="match status" value="1"/>
</dbReference>
<dbReference type="InterPro" id="IPR050807">
    <property type="entry name" value="TransReg_Diox_bact_type"/>
</dbReference>
<reference evidence="3 4" key="1">
    <citation type="submission" date="2020-07" db="EMBL/GenBank/DDBJ databases">
        <title>Sequencing the genomes of 1000 actinobacteria strains.</title>
        <authorList>
            <person name="Klenk H.-P."/>
        </authorList>
    </citation>
    <scope>NUCLEOTIDE SEQUENCE [LARGE SCALE GENOMIC DNA]</scope>
    <source>
        <strain evidence="3 4">DSM 23737</strain>
    </source>
</reference>
<keyword evidence="4" id="KW-1185">Reference proteome</keyword>
<proteinExistence type="predicted"/>
<evidence type="ECO:0000256" key="1">
    <source>
        <dbReference type="ARBA" id="ARBA00023125"/>
    </source>
</evidence>
<evidence type="ECO:0000313" key="3">
    <source>
        <dbReference type="EMBL" id="MBA8828082.1"/>
    </source>
</evidence>
<dbReference type="SMART" id="SM00530">
    <property type="entry name" value="HTH_XRE"/>
    <property type="match status" value="1"/>
</dbReference>
<dbReference type="PANTHER" id="PTHR46797:SF1">
    <property type="entry name" value="METHYLPHOSPHONATE SYNTHASE"/>
    <property type="match status" value="1"/>
</dbReference>
<dbReference type="Pfam" id="PF13560">
    <property type="entry name" value="HTH_31"/>
    <property type="match status" value="1"/>
</dbReference>
<dbReference type="Gene3D" id="1.10.260.40">
    <property type="entry name" value="lambda repressor-like DNA-binding domains"/>
    <property type="match status" value="1"/>
</dbReference>
<evidence type="ECO:0000259" key="2">
    <source>
        <dbReference type="PROSITE" id="PS50943"/>
    </source>
</evidence>
<protein>
    <submittedName>
        <fullName evidence="3">Transcriptional regulator with XRE-family HTH domain</fullName>
    </submittedName>
</protein>
<dbReference type="AlphaFoldDB" id="A0A7W3JS17"/>
<comment type="caution">
    <text evidence="3">The sequence shown here is derived from an EMBL/GenBank/DDBJ whole genome shotgun (WGS) entry which is preliminary data.</text>
</comment>
<dbReference type="GO" id="GO:0003677">
    <property type="term" value="F:DNA binding"/>
    <property type="evidence" value="ECO:0007669"/>
    <property type="project" value="UniProtKB-KW"/>
</dbReference>
<sequence length="479" mass="53094">METNLLVLGKRIRHFRAAAGLTLEQLGDSVGVVPSQLSLVENGRREPKLSLLTALAATLGVSIADLLSTEAPDRRSELEIELDRLQRGALYSDLGLPQVRNTKTLPNEALEAIVGLHREMERRARDAIATPEEARRANTELQQKMREQNNYLPEIDALAEDMVRQSGHEVGALMHRTVTEMAARIGFTLIYVDDLPNSARSVTDLANGRIYLPPASIPGGHGLRAMALQAIAHRVLEHEKPVNYAEFLKQRLEINYFAAACLMPRARSVAFLQAAKKDRNIAIEDFRDAFGVTHEAAALRFTNLATKYLGLTTHFLRVNDDGGIFRGYENDGIDFASDPTGSIEGQVVCRKWPSRIAFERTNRTTEFYQYTDTPAGTFWDTTQTGTGAGEDFSISVGVPFDEAQFFRGRDTTNRQVSTCPSVGCCRLPGGELTSRWEGKVWPSARMHAHVLSPLPTGRFPGVDDIEVYSFLEKHARADA</sequence>
<dbReference type="RefSeq" id="WP_182483542.1">
    <property type="nucleotide sequence ID" value="NZ_JACGWU010000001.1"/>
</dbReference>
<dbReference type="GO" id="GO:0003700">
    <property type="term" value="F:DNA-binding transcription factor activity"/>
    <property type="evidence" value="ECO:0007669"/>
    <property type="project" value="TreeGrafter"/>
</dbReference>
<dbReference type="GO" id="GO:0005829">
    <property type="term" value="C:cytosol"/>
    <property type="evidence" value="ECO:0007669"/>
    <property type="project" value="TreeGrafter"/>
</dbReference>
<organism evidence="3 4">
    <name type="scientific">Alpinimonas psychrophila</name>
    <dbReference type="NCBI Taxonomy" id="748908"/>
    <lineage>
        <taxon>Bacteria</taxon>
        <taxon>Bacillati</taxon>
        <taxon>Actinomycetota</taxon>
        <taxon>Actinomycetes</taxon>
        <taxon>Micrococcales</taxon>
        <taxon>Microbacteriaceae</taxon>
        <taxon>Alpinimonas</taxon>
    </lineage>
</organism>
<dbReference type="Proteomes" id="UP000524237">
    <property type="component" value="Unassembled WGS sequence"/>
</dbReference>
<accession>A0A7W3JS17</accession>
<dbReference type="InterPro" id="IPR010982">
    <property type="entry name" value="Lambda_DNA-bd_dom_sf"/>
</dbReference>
<dbReference type="EMBL" id="JACGWU010000001">
    <property type="protein sequence ID" value="MBA8828082.1"/>
    <property type="molecule type" value="Genomic_DNA"/>
</dbReference>
<evidence type="ECO:0000313" key="4">
    <source>
        <dbReference type="Proteomes" id="UP000524237"/>
    </source>
</evidence>
<name>A0A7W3JS17_9MICO</name>
<dbReference type="PROSITE" id="PS50943">
    <property type="entry name" value="HTH_CROC1"/>
    <property type="match status" value="1"/>
</dbReference>
<keyword evidence="1" id="KW-0238">DNA-binding</keyword>
<dbReference type="CDD" id="cd00093">
    <property type="entry name" value="HTH_XRE"/>
    <property type="match status" value="1"/>
</dbReference>
<dbReference type="SUPFAM" id="SSF47413">
    <property type="entry name" value="lambda repressor-like DNA-binding domains"/>
    <property type="match status" value="1"/>
</dbReference>
<dbReference type="InterPro" id="IPR001387">
    <property type="entry name" value="Cro/C1-type_HTH"/>
</dbReference>